<gene>
    <name evidence="3" type="ORF">NA57DRAFT_51769</name>
</gene>
<evidence type="ECO:0000313" key="4">
    <source>
        <dbReference type="Proteomes" id="UP000799772"/>
    </source>
</evidence>
<feature type="region of interest" description="Disordered" evidence="1">
    <location>
        <begin position="204"/>
        <end position="226"/>
    </location>
</feature>
<feature type="region of interest" description="Disordered" evidence="1">
    <location>
        <begin position="280"/>
        <end position="299"/>
    </location>
</feature>
<reference evidence="3" key="1">
    <citation type="journal article" date="2020" name="Stud. Mycol.">
        <title>101 Dothideomycetes genomes: a test case for predicting lifestyles and emergence of pathogens.</title>
        <authorList>
            <person name="Haridas S."/>
            <person name="Albert R."/>
            <person name="Binder M."/>
            <person name="Bloem J."/>
            <person name="Labutti K."/>
            <person name="Salamov A."/>
            <person name="Andreopoulos B."/>
            <person name="Baker S."/>
            <person name="Barry K."/>
            <person name="Bills G."/>
            <person name="Bluhm B."/>
            <person name="Cannon C."/>
            <person name="Castanera R."/>
            <person name="Culley D."/>
            <person name="Daum C."/>
            <person name="Ezra D."/>
            <person name="Gonzalez J."/>
            <person name="Henrissat B."/>
            <person name="Kuo A."/>
            <person name="Liang C."/>
            <person name="Lipzen A."/>
            <person name="Lutzoni F."/>
            <person name="Magnuson J."/>
            <person name="Mondo S."/>
            <person name="Nolan M."/>
            <person name="Ohm R."/>
            <person name="Pangilinan J."/>
            <person name="Park H.-J."/>
            <person name="Ramirez L."/>
            <person name="Alfaro M."/>
            <person name="Sun H."/>
            <person name="Tritt A."/>
            <person name="Yoshinaga Y."/>
            <person name="Zwiers L.-H."/>
            <person name="Turgeon B."/>
            <person name="Goodwin S."/>
            <person name="Spatafora J."/>
            <person name="Crous P."/>
            <person name="Grigoriev I."/>
        </authorList>
    </citation>
    <scope>NUCLEOTIDE SEQUENCE</scope>
    <source>
        <strain evidence="3">CBS 133067</strain>
    </source>
</reference>
<feature type="signal peptide" evidence="2">
    <location>
        <begin position="1"/>
        <end position="19"/>
    </location>
</feature>
<evidence type="ECO:0000313" key="3">
    <source>
        <dbReference type="EMBL" id="KAF2104982.1"/>
    </source>
</evidence>
<organism evidence="3 4">
    <name type="scientific">Rhizodiscina lignyota</name>
    <dbReference type="NCBI Taxonomy" id="1504668"/>
    <lineage>
        <taxon>Eukaryota</taxon>
        <taxon>Fungi</taxon>
        <taxon>Dikarya</taxon>
        <taxon>Ascomycota</taxon>
        <taxon>Pezizomycotina</taxon>
        <taxon>Dothideomycetes</taxon>
        <taxon>Pleosporomycetidae</taxon>
        <taxon>Aulographales</taxon>
        <taxon>Rhizodiscinaceae</taxon>
        <taxon>Rhizodiscina</taxon>
    </lineage>
</organism>
<keyword evidence="2" id="KW-0732">Signal</keyword>
<dbReference type="Proteomes" id="UP000799772">
    <property type="component" value="Unassembled WGS sequence"/>
</dbReference>
<accession>A0A9P4MF05</accession>
<sequence>MSFRKLLTVLRSVFPSASASTVRACLSLGVSTINETTKIPTSLFAISSSYYFLTLIRNMDAPDGDQQPEAPTIPDAPETVDSIPSAADGNQQPNGHVRRTYNIPSSSSSDPRPETDLLASRRLQVHPPSLIPGPCLKSWKDMAWSDNLRVLERRIRHVIFELASFFPERVEPEDQLMDEFTPLLSIKSGPEFKEWNLSRICTPDGPADGLTDESAHGPANGSVDGASEANTTLVPYSQRCIKCWSQMVDPIPPTGTRYPILDPLDAGISHFVGIDLSHSQPSEHHTWNPFQPSSEPPPEGLDGWKDIQTALTLYGNRLSDWVDIEQNVHRIGVHVENMERMQERVLREMNIETDGVFEEYNRQGRKRGMEAGYHHDEITHNRRSKEFEMSLIRDSTDARRIQNSTWDVHL</sequence>
<comment type="caution">
    <text evidence="3">The sequence shown here is derived from an EMBL/GenBank/DDBJ whole genome shotgun (WGS) entry which is preliminary data.</text>
</comment>
<proteinExistence type="predicted"/>
<dbReference type="EMBL" id="ML978121">
    <property type="protein sequence ID" value="KAF2104982.1"/>
    <property type="molecule type" value="Genomic_DNA"/>
</dbReference>
<evidence type="ECO:0000256" key="1">
    <source>
        <dbReference type="SAM" id="MobiDB-lite"/>
    </source>
</evidence>
<feature type="chain" id="PRO_5040235570" evidence="2">
    <location>
        <begin position="20"/>
        <end position="410"/>
    </location>
</feature>
<keyword evidence="4" id="KW-1185">Reference proteome</keyword>
<dbReference type="AlphaFoldDB" id="A0A9P4MF05"/>
<name>A0A9P4MF05_9PEZI</name>
<evidence type="ECO:0000256" key="2">
    <source>
        <dbReference type="SAM" id="SignalP"/>
    </source>
</evidence>
<feature type="region of interest" description="Disordered" evidence="1">
    <location>
        <begin position="61"/>
        <end position="114"/>
    </location>
</feature>
<protein>
    <submittedName>
        <fullName evidence="3">Uncharacterized protein</fullName>
    </submittedName>
</protein>